<evidence type="ECO:0000259" key="2">
    <source>
        <dbReference type="Pfam" id="PF01464"/>
    </source>
</evidence>
<keyword evidence="1" id="KW-0472">Membrane</keyword>
<dbReference type="CDD" id="cd16896">
    <property type="entry name" value="LT_Slt70-like"/>
    <property type="match status" value="1"/>
</dbReference>
<evidence type="ECO:0000313" key="4">
    <source>
        <dbReference type="Proteomes" id="UP000633619"/>
    </source>
</evidence>
<dbReference type="SUPFAM" id="SSF53955">
    <property type="entry name" value="Lysozyme-like"/>
    <property type="match status" value="1"/>
</dbReference>
<feature type="transmembrane region" description="Helical" evidence="1">
    <location>
        <begin position="21"/>
        <end position="41"/>
    </location>
</feature>
<keyword evidence="4" id="KW-1185">Reference proteome</keyword>
<gene>
    <name evidence="3" type="ORF">I8U20_05455</name>
</gene>
<reference evidence="3 4" key="1">
    <citation type="submission" date="2020-12" db="EMBL/GenBank/DDBJ databases">
        <title>WGS of Thermoactinomyces spp.</title>
        <authorList>
            <person name="Cheng K."/>
        </authorList>
    </citation>
    <scope>NUCLEOTIDE SEQUENCE [LARGE SCALE GENOMIC DNA]</scope>
    <source>
        <strain evidence="4">CICC 10671\DSM 43846</strain>
    </source>
</reference>
<keyword evidence="1" id="KW-1133">Transmembrane helix</keyword>
<dbReference type="Proteomes" id="UP000633619">
    <property type="component" value="Unassembled WGS sequence"/>
</dbReference>
<dbReference type="PANTHER" id="PTHR37423">
    <property type="entry name" value="SOLUBLE LYTIC MUREIN TRANSGLYCOSYLASE-RELATED"/>
    <property type="match status" value="1"/>
</dbReference>
<dbReference type="AlphaFoldDB" id="A0A8I1ACD7"/>
<proteinExistence type="predicted"/>
<dbReference type="PANTHER" id="PTHR37423:SF5">
    <property type="entry name" value="SOLUBLE LYTIC MUREIN TRANSGLYCOSYLASE"/>
    <property type="match status" value="1"/>
</dbReference>
<dbReference type="InterPro" id="IPR008258">
    <property type="entry name" value="Transglycosylase_SLT_dom_1"/>
</dbReference>
<sequence>METTNLKKWVKPAVDALPPKRTIMIALILLLVFVIVAIPLFNMMIYPLKYEEYIFNSAIETNADPFLVMAIIRVETKFQPKRESHVGAQGLMQIMPDTADFIIKNGNFSPALKDYVYDPAINIQLGSWYIAYLTKRYNGNKVAVMAAYNAGHGRVDKWLEQGVWDGTRQNVTQIPENFGETRHYVTRVSYYYEKYKQLYQGEFEEYKREQEK</sequence>
<evidence type="ECO:0000313" key="3">
    <source>
        <dbReference type="EMBL" id="MBH8594774.1"/>
    </source>
</evidence>
<dbReference type="Gene3D" id="1.10.530.10">
    <property type="match status" value="1"/>
</dbReference>
<accession>A0A8I1ACD7</accession>
<organism evidence="3 4">
    <name type="scientific">Thermoactinomyces intermedius</name>
    <dbReference type="NCBI Taxonomy" id="2024"/>
    <lineage>
        <taxon>Bacteria</taxon>
        <taxon>Bacillati</taxon>
        <taxon>Bacillota</taxon>
        <taxon>Bacilli</taxon>
        <taxon>Bacillales</taxon>
        <taxon>Thermoactinomycetaceae</taxon>
        <taxon>Thermoactinomyces</taxon>
    </lineage>
</organism>
<feature type="domain" description="Transglycosylase SLT" evidence="2">
    <location>
        <begin position="53"/>
        <end position="162"/>
    </location>
</feature>
<dbReference type="Pfam" id="PF01464">
    <property type="entry name" value="SLT"/>
    <property type="match status" value="1"/>
</dbReference>
<name>A0A8I1ACD7_THEIN</name>
<dbReference type="RefSeq" id="WP_181731993.1">
    <property type="nucleotide sequence ID" value="NZ_JACEIR010000004.1"/>
</dbReference>
<evidence type="ECO:0000256" key="1">
    <source>
        <dbReference type="SAM" id="Phobius"/>
    </source>
</evidence>
<keyword evidence="1" id="KW-0812">Transmembrane</keyword>
<dbReference type="InterPro" id="IPR023346">
    <property type="entry name" value="Lysozyme-like_dom_sf"/>
</dbReference>
<protein>
    <submittedName>
        <fullName evidence="3">Lytic transglycosylase domain-containing protein</fullName>
    </submittedName>
</protein>
<dbReference type="EMBL" id="JAECVW010000002">
    <property type="protein sequence ID" value="MBH8594774.1"/>
    <property type="molecule type" value="Genomic_DNA"/>
</dbReference>
<comment type="caution">
    <text evidence="3">The sequence shown here is derived from an EMBL/GenBank/DDBJ whole genome shotgun (WGS) entry which is preliminary data.</text>
</comment>